<evidence type="ECO:0000313" key="2">
    <source>
        <dbReference type="WBParaSite" id="nRc.2.0.1.t30043-RA"/>
    </source>
</evidence>
<dbReference type="WBParaSite" id="nRc.2.0.1.t30043-RA">
    <property type="protein sequence ID" value="nRc.2.0.1.t30043-RA"/>
    <property type="gene ID" value="nRc.2.0.1.g30043"/>
</dbReference>
<organism evidence="1 2">
    <name type="scientific">Romanomermis culicivorax</name>
    <name type="common">Nematode worm</name>
    <dbReference type="NCBI Taxonomy" id="13658"/>
    <lineage>
        <taxon>Eukaryota</taxon>
        <taxon>Metazoa</taxon>
        <taxon>Ecdysozoa</taxon>
        <taxon>Nematoda</taxon>
        <taxon>Enoplea</taxon>
        <taxon>Dorylaimia</taxon>
        <taxon>Mermithida</taxon>
        <taxon>Mermithoidea</taxon>
        <taxon>Mermithidae</taxon>
        <taxon>Romanomermis</taxon>
    </lineage>
</organism>
<protein>
    <submittedName>
        <fullName evidence="2">Uncharacterized protein</fullName>
    </submittedName>
</protein>
<keyword evidence="1" id="KW-1185">Reference proteome</keyword>
<evidence type="ECO:0000313" key="1">
    <source>
        <dbReference type="Proteomes" id="UP000887565"/>
    </source>
</evidence>
<name>A0A915JVD9_ROMCU</name>
<dbReference type="Proteomes" id="UP000887565">
    <property type="component" value="Unplaced"/>
</dbReference>
<accession>A0A915JVD9</accession>
<reference evidence="2" key="1">
    <citation type="submission" date="2022-11" db="UniProtKB">
        <authorList>
            <consortium name="WormBaseParasite"/>
        </authorList>
    </citation>
    <scope>IDENTIFICATION</scope>
</reference>
<dbReference type="AlphaFoldDB" id="A0A915JVD9"/>
<proteinExistence type="predicted"/>
<sequence>MLFLPTETIQSLSMKGDNDWANLSKIEQCTHDQCKILRALIGRRDDDDDYDDLICNGPENIGLDQAKNLLAKYEATPSMLGEQGAGRASPELCLEMLGVHAQLVCLGTLALRSKYNSPWEALIAIKQSFSAPSRLLRVGAGAEKKDLGTQSLGPGLAGYFEYLDMPRTNISSHLTKIYIWRQNNVRYISFNPTNRKYIEEAERTIYLKPESRERAHWSNSTKHQRVVMSFRESRLVQVLKEKSNVDRNIDFLDDYNDSSPKFDETRRNNLDLDHLRSILELLKFRKVDRNFDTLCRVVLLCHKDYECCFTFVNECSINWYDSLIASCENEMIKGYMIASVFRTLAAIDKNVDSDLLFRNLKFHRIQKLASYALTDTANMNATNYQTLIKALFVMYQKCADKVLKQDFSPQFRRQLVDIVPLYLKGWKQLYSKNEAAKFDVVNFFFALHTLKAPKPDENSISTFKEIILEEFSSNFHEKDSQYYIKSIFNYLSRTYAVTESYLQISGQLKNGNFYENWNRRLINALKTGKLPQAKLAIKFYALLLRNFLLNVLIFDAERTLAENFDLYVDSFKICSKLLTHEEIKRLIEIILCSRKSLGNKVDWNVIVDCLKSSYVVSVQRNEQLST</sequence>